<organism evidence="1">
    <name type="scientific">uncultured Nocardioidaceae bacterium</name>
    <dbReference type="NCBI Taxonomy" id="253824"/>
    <lineage>
        <taxon>Bacteria</taxon>
        <taxon>Bacillati</taxon>
        <taxon>Actinomycetota</taxon>
        <taxon>Actinomycetes</taxon>
        <taxon>Propionibacteriales</taxon>
        <taxon>Nocardioidaceae</taxon>
        <taxon>environmental samples</taxon>
    </lineage>
</organism>
<accession>A0A6J4LJI4</accession>
<sequence>MEATPVVSAPGTFRTLRLVVAAAIVLGAGSALAHRHSPPQSTVSRSR</sequence>
<dbReference type="AlphaFoldDB" id="A0A6J4LJI4"/>
<gene>
    <name evidence="1" type="ORF">AVDCRST_MAG46-1570</name>
</gene>
<proteinExistence type="predicted"/>
<reference evidence="1" key="1">
    <citation type="submission" date="2020-02" db="EMBL/GenBank/DDBJ databases">
        <authorList>
            <person name="Meier V. D."/>
        </authorList>
    </citation>
    <scope>NUCLEOTIDE SEQUENCE</scope>
    <source>
        <strain evidence="1">AVDCRST_MAG46</strain>
    </source>
</reference>
<name>A0A6J4LJI4_9ACTN</name>
<evidence type="ECO:0000313" key="1">
    <source>
        <dbReference type="EMBL" id="CAA9333905.1"/>
    </source>
</evidence>
<protein>
    <submittedName>
        <fullName evidence="1">Uncharacterized protein</fullName>
    </submittedName>
</protein>
<dbReference type="EMBL" id="CADCUD010000100">
    <property type="protein sequence ID" value="CAA9333905.1"/>
    <property type="molecule type" value="Genomic_DNA"/>
</dbReference>